<dbReference type="GeneID" id="71981652"/>
<sequence length="181" mass="20245">MDPGASMMAYVVGSTHIPQEATKTCNCRPSVINFCPRTPDLSTTMEIKPLAVTMKDMKSLTNIFSSFNVGSTKKHARKKAKTAKWRETIRVHKQTRAEKKLVRKQQKADKTAKREEKLQLKYGEAYVDPSDVLRKGSIVESMDLEEKKHQFDEDDYKADSIAEGASGEDAALTVVHPMVVG</sequence>
<evidence type="ECO:0000313" key="2">
    <source>
        <dbReference type="Proteomes" id="UP000756132"/>
    </source>
</evidence>
<protein>
    <submittedName>
        <fullName evidence="1">Uncharacterized protein</fullName>
    </submittedName>
</protein>
<accession>A0A9Q8P407</accession>
<reference evidence="1" key="1">
    <citation type="submission" date="2021-12" db="EMBL/GenBank/DDBJ databases">
        <authorList>
            <person name="Zaccaron A."/>
            <person name="Stergiopoulos I."/>
        </authorList>
    </citation>
    <scope>NUCLEOTIDE SEQUENCE</scope>
    <source>
        <strain evidence="1">Race5_Kim</strain>
    </source>
</reference>
<gene>
    <name evidence="1" type="ORF">CLAFUR5_01774</name>
</gene>
<reference evidence="1" key="2">
    <citation type="journal article" date="2022" name="Microb. Genom.">
        <title>A chromosome-scale genome assembly of the tomato pathogen Cladosporium fulvum reveals a compartmentalized genome architecture and the presence of a dispensable chromosome.</title>
        <authorList>
            <person name="Zaccaron A.Z."/>
            <person name="Chen L.H."/>
            <person name="Samaras A."/>
            <person name="Stergiopoulos I."/>
        </authorList>
    </citation>
    <scope>NUCLEOTIDE SEQUENCE</scope>
    <source>
        <strain evidence="1">Race5_Kim</strain>
    </source>
</reference>
<dbReference type="EMBL" id="CP090163">
    <property type="protein sequence ID" value="UJO12242.1"/>
    <property type="molecule type" value="Genomic_DNA"/>
</dbReference>
<dbReference type="KEGG" id="ffu:CLAFUR5_01774"/>
<dbReference type="RefSeq" id="XP_047756608.1">
    <property type="nucleotide sequence ID" value="XM_047900922.1"/>
</dbReference>
<organism evidence="1 2">
    <name type="scientific">Passalora fulva</name>
    <name type="common">Tomato leaf mold</name>
    <name type="synonym">Cladosporium fulvum</name>
    <dbReference type="NCBI Taxonomy" id="5499"/>
    <lineage>
        <taxon>Eukaryota</taxon>
        <taxon>Fungi</taxon>
        <taxon>Dikarya</taxon>
        <taxon>Ascomycota</taxon>
        <taxon>Pezizomycotina</taxon>
        <taxon>Dothideomycetes</taxon>
        <taxon>Dothideomycetidae</taxon>
        <taxon>Mycosphaerellales</taxon>
        <taxon>Mycosphaerellaceae</taxon>
        <taxon>Fulvia</taxon>
    </lineage>
</organism>
<name>A0A9Q8P407_PASFU</name>
<dbReference type="AlphaFoldDB" id="A0A9Q8P407"/>
<proteinExistence type="predicted"/>
<keyword evidence="2" id="KW-1185">Reference proteome</keyword>
<dbReference type="Proteomes" id="UP000756132">
    <property type="component" value="Chromosome 1"/>
</dbReference>
<evidence type="ECO:0000313" key="1">
    <source>
        <dbReference type="EMBL" id="UJO12242.1"/>
    </source>
</evidence>